<dbReference type="InterPro" id="IPR023577">
    <property type="entry name" value="CYTH_domain"/>
</dbReference>
<keyword evidence="3" id="KW-1185">Reference proteome</keyword>
<reference evidence="2 3" key="1">
    <citation type="submission" date="2018-06" db="EMBL/GenBank/DDBJ databases">
        <title>Genomic Encyclopedia of Archaeal and Bacterial Type Strains, Phase II (KMG-II): from individual species to whole genera.</title>
        <authorList>
            <person name="Goeker M."/>
        </authorList>
    </citation>
    <scope>NUCLEOTIDE SEQUENCE [LARGE SCALE GENOMIC DNA]</scope>
    <source>
        <strain evidence="2 3">ATCC BAA-1881</strain>
    </source>
</reference>
<dbReference type="PROSITE" id="PS51707">
    <property type="entry name" value="CYTH"/>
    <property type="match status" value="1"/>
</dbReference>
<dbReference type="Proteomes" id="UP000248806">
    <property type="component" value="Unassembled WGS sequence"/>
</dbReference>
<dbReference type="RefSeq" id="WP_111324350.1">
    <property type="nucleotide sequence ID" value="NZ_BIFX01000003.1"/>
</dbReference>
<evidence type="ECO:0000313" key="3">
    <source>
        <dbReference type="Proteomes" id="UP000248806"/>
    </source>
</evidence>
<sequence>MIEVEYKGRLTPEMLNTVHYKLQTSSAPKTIHNTDIYYDTANWDLLRQAVFVRIRNQHVLEFKFNEHKDRSHIQSTEHTFFLADMNASWNNLFASFLPDWQPASTIEEAIARNALSPLATIQNTRQIYTYQAMKISIDHVEELGDFLEIEIQCESTAELPLAHQRISSFLEDLPFQRLKVGYVELWLQKFNHKAYEVGHYQ</sequence>
<proteinExistence type="predicted"/>
<accession>A0A326U4B1</accession>
<dbReference type="PANTHER" id="PTHR21028">
    <property type="entry name" value="SI:CH211-156B7.4"/>
    <property type="match status" value="1"/>
</dbReference>
<dbReference type="OrthoDB" id="160651at2"/>
<dbReference type="SMART" id="SM01118">
    <property type="entry name" value="CYTH"/>
    <property type="match status" value="1"/>
</dbReference>
<name>A0A326U4B1_THEHA</name>
<protein>
    <submittedName>
        <fullName evidence="2">Putative adenylyl cyclase CyaB</fullName>
    </submittedName>
</protein>
<dbReference type="InterPro" id="IPR008173">
    <property type="entry name" value="Adenylyl_cyclase_CyaB"/>
</dbReference>
<dbReference type="InterPro" id="IPR033469">
    <property type="entry name" value="CYTH-like_dom_sf"/>
</dbReference>
<dbReference type="Gene3D" id="2.40.320.10">
    <property type="entry name" value="Hypothetical Protein Pfu-838710-001"/>
    <property type="match status" value="1"/>
</dbReference>
<dbReference type="Pfam" id="PF01928">
    <property type="entry name" value="CYTH"/>
    <property type="match status" value="1"/>
</dbReference>
<dbReference type="AlphaFoldDB" id="A0A326U4B1"/>
<dbReference type="EMBL" id="QKUF01000016">
    <property type="protein sequence ID" value="PZW26051.1"/>
    <property type="molecule type" value="Genomic_DNA"/>
</dbReference>
<feature type="domain" description="CYTH" evidence="1">
    <location>
        <begin position="1"/>
        <end position="188"/>
    </location>
</feature>
<organism evidence="2 3">
    <name type="scientific">Thermosporothrix hazakensis</name>
    <dbReference type="NCBI Taxonomy" id="644383"/>
    <lineage>
        <taxon>Bacteria</taxon>
        <taxon>Bacillati</taxon>
        <taxon>Chloroflexota</taxon>
        <taxon>Ktedonobacteria</taxon>
        <taxon>Ktedonobacterales</taxon>
        <taxon>Thermosporotrichaceae</taxon>
        <taxon>Thermosporothrix</taxon>
    </lineage>
</organism>
<evidence type="ECO:0000313" key="2">
    <source>
        <dbReference type="EMBL" id="PZW26051.1"/>
    </source>
</evidence>
<comment type="caution">
    <text evidence="2">The sequence shown here is derived from an EMBL/GenBank/DDBJ whole genome shotgun (WGS) entry which is preliminary data.</text>
</comment>
<gene>
    <name evidence="2" type="ORF">EI42_04010</name>
</gene>
<dbReference type="PANTHER" id="PTHR21028:SF2">
    <property type="entry name" value="CYTH DOMAIN-CONTAINING PROTEIN"/>
    <property type="match status" value="1"/>
</dbReference>
<dbReference type="SUPFAM" id="SSF55154">
    <property type="entry name" value="CYTH-like phosphatases"/>
    <property type="match status" value="1"/>
</dbReference>
<evidence type="ECO:0000259" key="1">
    <source>
        <dbReference type="PROSITE" id="PS51707"/>
    </source>
</evidence>